<evidence type="ECO:0000313" key="3">
    <source>
        <dbReference type="Proteomes" id="UP001189122"/>
    </source>
</evidence>
<feature type="region of interest" description="Disordered" evidence="1">
    <location>
        <begin position="54"/>
        <end position="87"/>
    </location>
</feature>
<proteinExistence type="predicted"/>
<gene>
    <name evidence="2" type="ORF">SI7747_09011000</name>
</gene>
<name>A0A7I8J3I7_SPIIN</name>
<sequence length="320" mass="34657">MESPSLYVQVSGQAQISSIPLTMLKEEPRLSGAFIRSLVKRLCASRQREPTLSLYGVGSSSSHGRIGEEAYGHGGPPPGAPPRLRKQVRRRLHTARPFQQRFLDMAEARREIVAALKLHRAAMKRTGDVQHQHGLPQLPSSPPAFAVSPKGLFTATPSAPSPSSSPSAPVSESVDIHLQDPISPAIHATLCAPAPPPSNPRSPIKAAAAAPPPPAAVLHPAMSEEEMAEIRSIAEQHDVEWSDRLSMTESAWWSSFLEETTGRGEGVCPPPLEDLLEIHEWGSNRPCLVNYGLPCQLHLSRSRGSTAFTLSMVDRDRSQS</sequence>
<feature type="region of interest" description="Disordered" evidence="1">
    <location>
        <begin position="124"/>
        <end position="173"/>
    </location>
</feature>
<dbReference type="AlphaFoldDB" id="A0A7I8J3I7"/>
<evidence type="ECO:0000256" key="1">
    <source>
        <dbReference type="SAM" id="MobiDB-lite"/>
    </source>
</evidence>
<keyword evidence="3" id="KW-1185">Reference proteome</keyword>
<dbReference type="PANTHER" id="PTHR37256">
    <property type="entry name" value="E1A-BINDING PROTEIN P400-LIKE"/>
    <property type="match status" value="1"/>
</dbReference>
<feature type="region of interest" description="Disordered" evidence="1">
    <location>
        <begin position="188"/>
        <end position="215"/>
    </location>
</feature>
<evidence type="ECO:0000313" key="2">
    <source>
        <dbReference type="EMBL" id="CAA2625223.1"/>
    </source>
</evidence>
<dbReference type="PANTHER" id="PTHR37256:SF1">
    <property type="entry name" value="MYB-LIKE PROTEIN A"/>
    <property type="match status" value="1"/>
</dbReference>
<dbReference type="Proteomes" id="UP001189122">
    <property type="component" value="Unassembled WGS sequence"/>
</dbReference>
<accession>A0A7I8J3I7</accession>
<dbReference type="EMBL" id="CACRZD030000009">
    <property type="protein sequence ID" value="CAA6664610.1"/>
    <property type="molecule type" value="Genomic_DNA"/>
</dbReference>
<feature type="compositionally biased region" description="Low complexity" evidence="1">
    <location>
        <begin position="157"/>
        <end position="173"/>
    </location>
</feature>
<organism evidence="2">
    <name type="scientific">Spirodela intermedia</name>
    <name type="common">Intermediate duckweed</name>
    <dbReference type="NCBI Taxonomy" id="51605"/>
    <lineage>
        <taxon>Eukaryota</taxon>
        <taxon>Viridiplantae</taxon>
        <taxon>Streptophyta</taxon>
        <taxon>Embryophyta</taxon>
        <taxon>Tracheophyta</taxon>
        <taxon>Spermatophyta</taxon>
        <taxon>Magnoliopsida</taxon>
        <taxon>Liliopsida</taxon>
        <taxon>Araceae</taxon>
        <taxon>Lemnoideae</taxon>
        <taxon>Spirodela</taxon>
    </lineage>
</organism>
<reference evidence="2 3" key="1">
    <citation type="submission" date="2019-12" db="EMBL/GenBank/DDBJ databases">
        <authorList>
            <person name="Scholz U."/>
            <person name="Mascher M."/>
            <person name="Fiebig A."/>
        </authorList>
    </citation>
    <scope>NUCLEOTIDE SEQUENCE</scope>
</reference>
<dbReference type="EMBL" id="LR743596">
    <property type="protein sequence ID" value="CAA2625223.1"/>
    <property type="molecule type" value="Genomic_DNA"/>
</dbReference>
<protein>
    <submittedName>
        <fullName evidence="2">Uncharacterized protein</fullName>
    </submittedName>
</protein>